<keyword evidence="6" id="KW-1185">Reference proteome</keyword>
<dbReference type="GO" id="GO:0000160">
    <property type="term" value="P:phosphorelay signal transduction system"/>
    <property type="evidence" value="ECO:0007669"/>
    <property type="project" value="InterPro"/>
</dbReference>
<dbReference type="SUPFAM" id="SSF109604">
    <property type="entry name" value="HD-domain/PDEase-like"/>
    <property type="match status" value="1"/>
</dbReference>
<dbReference type="SUPFAM" id="SSF52172">
    <property type="entry name" value="CheY-like"/>
    <property type="match status" value="1"/>
</dbReference>
<dbReference type="SMART" id="SM00471">
    <property type="entry name" value="HDc"/>
    <property type="match status" value="1"/>
</dbReference>
<feature type="domain" description="Response regulatory" evidence="3">
    <location>
        <begin position="6"/>
        <end position="121"/>
    </location>
</feature>
<dbReference type="PROSITE" id="PS51832">
    <property type="entry name" value="HD_GYP"/>
    <property type="match status" value="1"/>
</dbReference>
<organism evidence="5 6">
    <name type="scientific">Sulfurimonas sediminis</name>
    <dbReference type="NCBI Taxonomy" id="2590020"/>
    <lineage>
        <taxon>Bacteria</taxon>
        <taxon>Pseudomonadati</taxon>
        <taxon>Campylobacterota</taxon>
        <taxon>Epsilonproteobacteria</taxon>
        <taxon>Campylobacterales</taxon>
        <taxon>Sulfurimonadaceae</taxon>
        <taxon>Sulfurimonas</taxon>
    </lineage>
</organism>
<keyword evidence="1" id="KW-0378">Hydrolase</keyword>
<dbReference type="AlphaFoldDB" id="A0A7M1AYE1"/>
<gene>
    <name evidence="5" type="ORF">FJR45_00220</name>
</gene>
<dbReference type="GO" id="GO:0004112">
    <property type="term" value="F:cyclic-nucleotide phosphodiesterase activity"/>
    <property type="evidence" value="ECO:0007669"/>
    <property type="project" value="UniProtKB-ARBA"/>
</dbReference>
<dbReference type="InterPro" id="IPR037522">
    <property type="entry name" value="HD_GYP_dom"/>
</dbReference>
<dbReference type="KEGG" id="ssei:FJR45_00220"/>
<reference evidence="5 6" key="1">
    <citation type="submission" date="2019-06" db="EMBL/GenBank/DDBJ databases">
        <title>Sulfurimonas gotlandica sp. nov., a chemoautotrophic and psychrotolerant epsilonproteobacterium isolated from a pelagic redoxcline, and an emended description of the genus Sulfurimonas.</title>
        <authorList>
            <person name="Wang S."/>
            <person name="Jiang L."/>
            <person name="Shao Z."/>
        </authorList>
    </citation>
    <scope>NUCLEOTIDE SEQUENCE [LARGE SCALE GENOMIC DNA]</scope>
    <source>
        <strain evidence="5 6">S2-6</strain>
    </source>
</reference>
<dbReference type="SMART" id="SM00448">
    <property type="entry name" value="REC"/>
    <property type="match status" value="1"/>
</dbReference>
<evidence type="ECO:0000259" key="4">
    <source>
        <dbReference type="PROSITE" id="PS51832"/>
    </source>
</evidence>
<keyword evidence="2" id="KW-0597">Phosphoprotein</keyword>
<dbReference type="RefSeq" id="WP_193150827.1">
    <property type="nucleotide sequence ID" value="NZ_CP041235.1"/>
</dbReference>
<evidence type="ECO:0000256" key="2">
    <source>
        <dbReference type="PROSITE-ProRule" id="PRU00169"/>
    </source>
</evidence>
<feature type="modified residue" description="4-aspartylphosphate" evidence="2">
    <location>
        <position position="56"/>
    </location>
</feature>
<dbReference type="GO" id="GO:0009214">
    <property type="term" value="P:cyclic nucleotide catabolic process"/>
    <property type="evidence" value="ECO:0007669"/>
    <property type="project" value="UniProtKB-ARBA"/>
</dbReference>
<evidence type="ECO:0000256" key="1">
    <source>
        <dbReference type="ARBA" id="ARBA00022801"/>
    </source>
</evidence>
<evidence type="ECO:0000313" key="5">
    <source>
        <dbReference type="EMBL" id="QOP42464.1"/>
    </source>
</evidence>
<dbReference type="PANTHER" id="PTHR45228:SF1">
    <property type="entry name" value="CYCLIC DI-GMP PHOSPHODIESTERASE TM_0186"/>
    <property type="match status" value="1"/>
</dbReference>
<protein>
    <submittedName>
        <fullName evidence="5">Response regulator</fullName>
    </submittedName>
</protein>
<dbReference type="InterPro" id="IPR011006">
    <property type="entry name" value="CheY-like_superfamily"/>
</dbReference>
<feature type="domain" description="HD-GYP" evidence="4">
    <location>
        <begin position="148"/>
        <end position="345"/>
    </location>
</feature>
<dbReference type="InterPro" id="IPR003607">
    <property type="entry name" value="HD/PDEase_dom"/>
</dbReference>
<sequence>MQNKLNILIVDDEIVNLMLLENILQNEGYKNVSSFSNSTQALEYLQNHPVDALITDFNMPGINGITLLEEAKKEHPDLVSIMITANNDNEMMHKALQIGVTDFLVKPISPVVFKLRLHNILAIKTSLNLTKDFNEKLSIKVKEATAALQQSEYEALEVLSKAAEYKDPETASHISRVAHYSKLLAEAYGLSEKEQNIIYYAAPLHDIGKIGIDDAILLKAGKLTPDEFQKMQAHSLIGANILHGKKNEFLQAGEVIAASHHEKYNGKGYPKGLQGEEIPLYGRIVAVADVFDALTSKRPYKEAWSFEKALSLLKEEKEAHFDPKIVELFLENIEKVKTIYEQFQED</sequence>
<dbReference type="Pfam" id="PF13487">
    <property type="entry name" value="HD_5"/>
    <property type="match status" value="1"/>
</dbReference>
<dbReference type="CDD" id="cd00077">
    <property type="entry name" value="HDc"/>
    <property type="match status" value="1"/>
</dbReference>
<dbReference type="Gene3D" id="3.40.50.2300">
    <property type="match status" value="1"/>
</dbReference>
<evidence type="ECO:0000259" key="3">
    <source>
        <dbReference type="PROSITE" id="PS50110"/>
    </source>
</evidence>
<dbReference type="PANTHER" id="PTHR45228">
    <property type="entry name" value="CYCLIC DI-GMP PHOSPHODIESTERASE TM_0186-RELATED"/>
    <property type="match status" value="1"/>
</dbReference>
<dbReference type="Pfam" id="PF00072">
    <property type="entry name" value="Response_reg"/>
    <property type="match status" value="1"/>
</dbReference>
<dbReference type="FunFam" id="1.10.3210.10:FF:000018">
    <property type="entry name" value="Two-component system response regulator"/>
    <property type="match status" value="1"/>
</dbReference>
<dbReference type="InterPro" id="IPR052020">
    <property type="entry name" value="Cyclic_di-GMP/3'3'-cGAMP_PDE"/>
</dbReference>
<dbReference type="PROSITE" id="PS50110">
    <property type="entry name" value="RESPONSE_REGULATORY"/>
    <property type="match status" value="1"/>
</dbReference>
<dbReference type="Gene3D" id="1.10.3210.10">
    <property type="entry name" value="Hypothetical protein af1432"/>
    <property type="match status" value="1"/>
</dbReference>
<accession>A0A7M1AYE1</accession>
<name>A0A7M1AYE1_9BACT</name>
<proteinExistence type="predicted"/>
<dbReference type="InterPro" id="IPR001789">
    <property type="entry name" value="Sig_transdc_resp-reg_receiver"/>
</dbReference>
<evidence type="ECO:0000313" key="6">
    <source>
        <dbReference type="Proteomes" id="UP000593719"/>
    </source>
</evidence>
<dbReference type="EMBL" id="CP041235">
    <property type="protein sequence ID" value="QOP42464.1"/>
    <property type="molecule type" value="Genomic_DNA"/>
</dbReference>
<dbReference type="Proteomes" id="UP000593719">
    <property type="component" value="Chromosome"/>
</dbReference>